<keyword evidence="1" id="KW-0732">Signal</keyword>
<evidence type="ECO:0000256" key="1">
    <source>
        <dbReference type="SAM" id="SignalP"/>
    </source>
</evidence>
<evidence type="ECO:0000313" key="3">
    <source>
        <dbReference type="Proteomes" id="UP000196531"/>
    </source>
</evidence>
<evidence type="ECO:0008006" key="4">
    <source>
        <dbReference type="Google" id="ProtNLM"/>
    </source>
</evidence>
<dbReference type="AlphaFoldDB" id="A0A1Y5FAN0"/>
<protein>
    <recommendedName>
        <fullName evidence="4">Secreted protein</fullName>
    </recommendedName>
</protein>
<evidence type="ECO:0000313" key="2">
    <source>
        <dbReference type="EMBL" id="OUR98729.1"/>
    </source>
</evidence>
<comment type="caution">
    <text evidence="2">The sequence shown here is derived from an EMBL/GenBank/DDBJ whole genome shotgun (WGS) entry which is preliminary data.</text>
</comment>
<proteinExistence type="predicted"/>
<feature type="chain" id="PRO_5012983522" description="Secreted protein" evidence="1">
    <location>
        <begin position="20"/>
        <end position="159"/>
    </location>
</feature>
<sequence>MIRKILFIISFIFIQNTWAINCPSSFSPKEVAIEIFKLELSGARVDGMSDHKCMKQDMHPHIKVVSDPSNEEASVPKYFMGRKDPFKLGRLVIIDAETFTYKAIFEFQAKNKANKSEKVRMAFQFFLYKDKPNQSKYGCGAVIEAPEFIVLYDDCKEED</sequence>
<organism evidence="2 3">
    <name type="scientific">Halobacteriovorax marinus</name>
    <dbReference type="NCBI Taxonomy" id="97084"/>
    <lineage>
        <taxon>Bacteria</taxon>
        <taxon>Pseudomonadati</taxon>
        <taxon>Bdellovibrionota</taxon>
        <taxon>Bacteriovoracia</taxon>
        <taxon>Bacteriovoracales</taxon>
        <taxon>Halobacteriovoraceae</taxon>
        <taxon>Halobacteriovorax</taxon>
    </lineage>
</organism>
<name>A0A1Y5FAN0_9BACT</name>
<gene>
    <name evidence="2" type="ORF">A9Q84_04770</name>
</gene>
<reference evidence="3" key="1">
    <citation type="journal article" date="2017" name="Proc. Natl. Acad. Sci. U.S.A.">
        <title>Simulation of Deepwater Horizon oil plume reveals substrate specialization within a complex community of hydrocarbon-degraders.</title>
        <authorList>
            <person name="Hu P."/>
            <person name="Dubinsky E.A."/>
            <person name="Probst A.J."/>
            <person name="Wang J."/>
            <person name="Sieber C.M.K."/>
            <person name="Tom L.M."/>
            <person name="Gardinali P."/>
            <person name="Banfield J.F."/>
            <person name="Atlas R.M."/>
            <person name="Andersen G.L."/>
        </authorList>
    </citation>
    <scope>NUCLEOTIDE SEQUENCE [LARGE SCALE GENOMIC DNA]</scope>
</reference>
<dbReference type="Proteomes" id="UP000196531">
    <property type="component" value="Unassembled WGS sequence"/>
</dbReference>
<accession>A0A1Y5FAN0</accession>
<dbReference type="EMBL" id="MAAO01000004">
    <property type="protein sequence ID" value="OUR98729.1"/>
    <property type="molecule type" value="Genomic_DNA"/>
</dbReference>
<feature type="signal peptide" evidence="1">
    <location>
        <begin position="1"/>
        <end position="19"/>
    </location>
</feature>